<reference evidence="1 2" key="1">
    <citation type="submission" date="2015-08" db="EMBL/GenBank/DDBJ databases">
        <title>Next Generation Sequencing and Analysis of the Genome of Puccinia sorghi L Schw, the Causal Agent of Maize Common Rust.</title>
        <authorList>
            <person name="Rochi L."/>
            <person name="Burguener G."/>
            <person name="Darino M."/>
            <person name="Turjanski A."/>
            <person name="Kreff E."/>
            <person name="Dieguez M.J."/>
            <person name="Sacco F."/>
        </authorList>
    </citation>
    <scope>NUCLEOTIDE SEQUENCE [LARGE SCALE GENOMIC DNA]</scope>
    <source>
        <strain evidence="1 2">RO10H11247</strain>
    </source>
</reference>
<gene>
    <name evidence="1" type="ORF">VP01_1338g1</name>
</gene>
<name>A0A0L6VP32_9BASI</name>
<proteinExistence type="predicted"/>
<dbReference type="AlphaFoldDB" id="A0A0L6VP32"/>
<accession>A0A0L6VP32</accession>
<evidence type="ECO:0000313" key="2">
    <source>
        <dbReference type="Proteomes" id="UP000037035"/>
    </source>
</evidence>
<protein>
    <submittedName>
        <fullName evidence="1">Putative signal peptide protein</fullName>
    </submittedName>
</protein>
<organism evidence="1 2">
    <name type="scientific">Puccinia sorghi</name>
    <dbReference type="NCBI Taxonomy" id="27349"/>
    <lineage>
        <taxon>Eukaryota</taxon>
        <taxon>Fungi</taxon>
        <taxon>Dikarya</taxon>
        <taxon>Basidiomycota</taxon>
        <taxon>Pucciniomycotina</taxon>
        <taxon>Pucciniomycetes</taxon>
        <taxon>Pucciniales</taxon>
        <taxon>Pucciniaceae</taxon>
        <taxon>Puccinia</taxon>
    </lineage>
</organism>
<keyword evidence="2" id="KW-1185">Reference proteome</keyword>
<dbReference type="Proteomes" id="UP000037035">
    <property type="component" value="Unassembled WGS sequence"/>
</dbReference>
<sequence length="385" mass="43416">MPRPRSPPPGLLKSVSSVAMVMVVWADMAAWAWVDMAAWAWEGMVALSSSYNSNSMTSAGPFGYASSNNQAASSSSYSNNYGGFFAKDAQAKKSTNVTYSLAAFWHLSLADRILELILISTFTSLLLVLTCHDDVRFFSLYSHRCYVFPYYFSFVMLQSFRFTSRFYMCIFSLCRLVKSASELVTWYYILDATPFDQPNHNVSLESCRLKRRPMRGVTPVNPSPDKTVYTPNIGKRAIVTIGKAVGKELRIYMDEKSCGVVHIYFRQLYIFGRTILHGLLNAAHHDANLMGTLPFPDFVGEKDTKKKVSSGEDENGRSRGRQIQVSVMIILSFLLIKLPASKNIYCTMRMIYGDKNYLIQFSRIAATTGRSDSFYPDGWNGFIVE</sequence>
<dbReference type="VEuPathDB" id="FungiDB:VP01_1338g1"/>
<comment type="caution">
    <text evidence="1">The sequence shown here is derived from an EMBL/GenBank/DDBJ whole genome shotgun (WGS) entry which is preliminary data.</text>
</comment>
<dbReference type="EMBL" id="LAVV01003765">
    <property type="protein sequence ID" value="KNZ61910.1"/>
    <property type="molecule type" value="Genomic_DNA"/>
</dbReference>
<evidence type="ECO:0000313" key="1">
    <source>
        <dbReference type="EMBL" id="KNZ61910.1"/>
    </source>
</evidence>